<keyword evidence="2" id="KW-1185">Reference proteome</keyword>
<organism evidence="1 2">
    <name type="scientific">Peptostreptococcus russellii</name>
    <dbReference type="NCBI Taxonomy" id="215200"/>
    <lineage>
        <taxon>Bacteria</taxon>
        <taxon>Bacillati</taxon>
        <taxon>Bacillota</taxon>
        <taxon>Clostridia</taxon>
        <taxon>Peptostreptococcales</taxon>
        <taxon>Peptostreptococcaceae</taxon>
        <taxon>Peptostreptococcus</taxon>
    </lineage>
</organism>
<protein>
    <submittedName>
        <fullName evidence="1">Uncharacterized protein</fullName>
    </submittedName>
</protein>
<proteinExistence type="predicted"/>
<gene>
    <name evidence="1" type="ORF">UF10_07155</name>
</gene>
<comment type="caution">
    <text evidence="1">The sequence shown here is derived from an EMBL/GenBank/DDBJ whole genome shotgun (WGS) entry which is preliminary data.</text>
</comment>
<evidence type="ECO:0000313" key="2">
    <source>
        <dbReference type="Proteomes" id="UP000241434"/>
    </source>
</evidence>
<dbReference type="OrthoDB" id="1550511at2"/>
<dbReference type="EMBL" id="JYGE01000006">
    <property type="protein sequence ID" value="PSJ31047.1"/>
    <property type="molecule type" value="Genomic_DNA"/>
</dbReference>
<accession>A0A2P7PZA2</accession>
<evidence type="ECO:0000313" key="1">
    <source>
        <dbReference type="EMBL" id="PSJ31047.1"/>
    </source>
</evidence>
<reference evidence="1" key="1">
    <citation type="thesis" date="2015" institute="Rutgers" country="The State University of New Jersey, 14 College Farm Rd., New Brunswick, NJ, USA">
        <title>Ammonia toxicity in bacteria and its implications for treatment of and resource recovery from highly nitrogenous organic wastes.</title>
        <authorList>
            <person name="Luther A.K."/>
        </authorList>
    </citation>
    <scope>NUCLEOTIDE SEQUENCE</scope>
    <source>
        <strain evidence="1">RT-10B</strain>
    </source>
</reference>
<dbReference type="Proteomes" id="UP000241434">
    <property type="component" value="Unassembled WGS sequence"/>
</dbReference>
<dbReference type="Pfam" id="PF20140">
    <property type="entry name" value="DUF6530"/>
    <property type="match status" value="1"/>
</dbReference>
<dbReference type="AlphaFoldDB" id="A0A2P7PZA2"/>
<dbReference type="RefSeq" id="WP_106777119.1">
    <property type="nucleotide sequence ID" value="NZ_JYGE01000006.1"/>
</dbReference>
<dbReference type="InterPro" id="IPR045352">
    <property type="entry name" value="DUF6530"/>
</dbReference>
<name>A0A2P7PZA2_9FIRM</name>
<sequence length="158" mass="18194">MEKNKDIVKDVVIESKGYDLIDGRNAYHSNIKRLTMGKPTRKENESMEIAVQIWKKNEDGSEEIDIELPIHQIMDLMIFVSRGLLHFKDAYRLPLLYDPENPVIERVGVQGGVMPVSVCSENPDINKDIKEFSQAISNLGELTGERMRTLYRIIEEME</sequence>